<evidence type="ECO:0000256" key="1">
    <source>
        <dbReference type="ARBA" id="ARBA00022737"/>
    </source>
</evidence>
<keyword evidence="2 3" id="KW-0802">TPR repeat</keyword>
<dbReference type="Gene3D" id="1.25.40.10">
    <property type="entry name" value="Tetratricopeptide repeat domain"/>
    <property type="match status" value="1"/>
</dbReference>
<sequence>MRSDYIQAYINRGDILIRLNRTQEAQKVYERALQFDDGNPDIYYNVSFSKDFYQRIFSNIYLFRIVSYSSNSEMNKQKGAIVSVSV</sequence>
<dbReference type="EMBL" id="BMAU01021103">
    <property type="protein sequence ID" value="GFX90629.1"/>
    <property type="molecule type" value="Genomic_DNA"/>
</dbReference>
<evidence type="ECO:0000256" key="2">
    <source>
        <dbReference type="ARBA" id="ARBA00022803"/>
    </source>
</evidence>
<dbReference type="SMART" id="SM00028">
    <property type="entry name" value="TPR"/>
    <property type="match status" value="1"/>
</dbReference>
<organism evidence="4 5">
    <name type="scientific">Trichonephila clavipes</name>
    <name type="common">Golden silk orbweaver</name>
    <name type="synonym">Nephila clavipes</name>
    <dbReference type="NCBI Taxonomy" id="2585209"/>
    <lineage>
        <taxon>Eukaryota</taxon>
        <taxon>Metazoa</taxon>
        <taxon>Ecdysozoa</taxon>
        <taxon>Arthropoda</taxon>
        <taxon>Chelicerata</taxon>
        <taxon>Arachnida</taxon>
        <taxon>Araneae</taxon>
        <taxon>Araneomorphae</taxon>
        <taxon>Entelegynae</taxon>
        <taxon>Araneoidea</taxon>
        <taxon>Nephilidae</taxon>
        <taxon>Trichonephila</taxon>
    </lineage>
</organism>
<dbReference type="InterPro" id="IPR011990">
    <property type="entry name" value="TPR-like_helical_dom_sf"/>
</dbReference>
<dbReference type="Pfam" id="PF07719">
    <property type="entry name" value="TPR_2"/>
    <property type="match status" value="1"/>
</dbReference>
<proteinExistence type="predicted"/>
<evidence type="ECO:0008006" key="6">
    <source>
        <dbReference type="Google" id="ProtNLM"/>
    </source>
</evidence>
<dbReference type="PANTHER" id="PTHR44395">
    <property type="match status" value="1"/>
</dbReference>
<dbReference type="GO" id="GO:0005783">
    <property type="term" value="C:endoplasmic reticulum"/>
    <property type="evidence" value="ECO:0007669"/>
    <property type="project" value="TreeGrafter"/>
</dbReference>
<dbReference type="InterPro" id="IPR013105">
    <property type="entry name" value="TPR_2"/>
</dbReference>
<dbReference type="AlphaFoldDB" id="A0A8X6V2C8"/>
<gene>
    <name evidence="4" type="ORF">TNCV_3194471</name>
</gene>
<keyword evidence="5" id="KW-1185">Reference proteome</keyword>
<dbReference type="Proteomes" id="UP000887159">
    <property type="component" value="Unassembled WGS sequence"/>
</dbReference>
<feature type="repeat" description="TPR" evidence="3">
    <location>
        <begin position="6"/>
        <end position="39"/>
    </location>
</feature>
<dbReference type="GO" id="GO:0035269">
    <property type="term" value="P:protein O-linked glycosylation via mannose"/>
    <property type="evidence" value="ECO:0007669"/>
    <property type="project" value="TreeGrafter"/>
</dbReference>
<reference evidence="4" key="1">
    <citation type="submission" date="2020-08" db="EMBL/GenBank/DDBJ databases">
        <title>Multicomponent nature underlies the extraordinary mechanical properties of spider dragline silk.</title>
        <authorList>
            <person name="Kono N."/>
            <person name="Nakamura H."/>
            <person name="Mori M."/>
            <person name="Yoshida Y."/>
            <person name="Ohtoshi R."/>
            <person name="Malay A.D."/>
            <person name="Moran D.A.P."/>
            <person name="Tomita M."/>
            <person name="Numata K."/>
            <person name="Arakawa K."/>
        </authorList>
    </citation>
    <scope>NUCLEOTIDE SEQUENCE</scope>
</reference>
<dbReference type="SUPFAM" id="SSF48452">
    <property type="entry name" value="TPR-like"/>
    <property type="match status" value="1"/>
</dbReference>
<evidence type="ECO:0000313" key="5">
    <source>
        <dbReference type="Proteomes" id="UP000887159"/>
    </source>
</evidence>
<protein>
    <recommendedName>
        <fullName evidence="6">Tetratricopeptide repeat protein</fullName>
    </recommendedName>
</protein>
<dbReference type="PANTHER" id="PTHR44395:SF1">
    <property type="entry name" value="PROTEIN O-MANNOSYL-TRANSFERASE TMTC3"/>
    <property type="match status" value="1"/>
</dbReference>
<accession>A0A8X6V2C8</accession>
<dbReference type="GO" id="GO:0000030">
    <property type="term" value="F:mannosyltransferase activity"/>
    <property type="evidence" value="ECO:0007669"/>
    <property type="project" value="TreeGrafter"/>
</dbReference>
<comment type="caution">
    <text evidence="4">The sequence shown here is derived from an EMBL/GenBank/DDBJ whole genome shotgun (WGS) entry which is preliminary data.</text>
</comment>
<dbReference type="InterPro" id="IPR019734">
    <property type="entry name" value="TPR_rpt"/>
</dbReference>
<keyword evidence="1" id="KW-0677">Repeat</keyword>
<evidence type="ECO:0000313" key="4">
    <source>
        <dbReference type="EMBL" id="GFX90629.1"/>
    </source>
</evidence>
<dbReference type="PROSITE" id="PS50005">
    <property type="entry name" value="TPR"/>
    <property type="match status" value="1"/>
</dbReference>
<name>A0A8X6V2C8_TRICX</name>
<evidence type="ECO:0000256" key="3">
    <source>
        <dbReference type="PROSITE-ProRule" id="PRU00339"/>
    </source>
</evidence>